<sequence length="989" mass="108289">MAAPRGAIPGPAFWTGSLAAGAISRARLGAIFLDGSAAARVVVPANYPLRLSSQSARTFIIAHPAADPAAEVNSAPVILSRPRVGGKVGLPAVVPETLRLLGGSFGGYGVGGVRRSHSRSSSRLIGASSILLRGSSAMVAPAIGATTALSSSLWTWRREIPIPVKKGDGRKLGDDYGEGTRNFRNVFGFHTLNGRLTGLQVNRTTDWIREREVFGRGREGVEWRRRELAEGTRRSWRIAGGGRETGGGGGSQLRCAQISKASIHLGQQRGARWDPSSSPLPPYAAAPTRVAALSTTYSLTGAVDGKDRRRLDFAVSALNTAVEEGSHTHEVVPPPDEFVRNALISSREQYENMYERSIADPDGFWAEIASQFYWKEKWDDVAGKVHAENFDVRKGPISVQWFKGGKTNICYNALDRHVEEGRGSDDAFIWEGNDVGRERKLTYSEVLEQVCQLANYLRSIGVKKGDRVTIYMPMLPELPMAMLACARIGVVHSVVFGGFSAESLAGRIMDAESKVVLTASAVKRAHKKIDLKSIADKAVALCQESGFNVETLLVYDNGNALARDQTPWTAARDVWWQDAVSQQEKTCDVEWVDAEDPLFMLYTSGSTGKPKGVLHTTGGYMVYAATTFKYVFDYRRGDVFWCTADCGWITGHSYVAYGPLLNGATCLVFEGVPTYPDAGRCWEIVDKHKVSIFYTAPTAIRSLERAGNQWGYILPQDPEYSNAGAPEDTCGLTEQRRWYHDVVGDGRCPIVDTWWQTETGAILIAPLPGAWPQKPGSATLPFFGVEPVIVDENGNELDGECSGVLCLKAAWPGMMRTLYNEQERFEMAYFTPYKGYYFTGDGCRRDKDGYYWLTGRVDDVINVSGHRIGTAEVESALESHPLCAEAAVVGYDHEVKGQGIYAFVSLMEGTEYNNDLRTSLVGTVREQIGPFAAPDKIHLALGLPKTRSGKIMRRILRKIASNETTDQMGDISTLADPSVVEELIRTRAD</sequence>
<keyword evidence="4" id="KW-0547">Nucleotide-binding</keyword>
<gene>
    <name evidence="9" type="ORF">CBR_g19652</name>
</gene>
<keyword evidence="3" id="KW-0436">Ligase</keyword>
<evidence type="ECO:0000256" key="3">
    <source>
        <dbReference type="ARBA" id="ARBA00022598"/>
    </source>
</evidence>
<dbReference type="GO" id="GO:0009536">
    <property type="term" value="C:plastid"/>
    <property type="evidence" value="ECO:0007669"/>
    <property type="project" value="EnsemblPlants"/>
</dbReference>
<dbReference type="OrthoDB" id="1706066at2759"/>
<dbReference type="FunFam" id="3.40.50.12780:FF:000001">
    <property type="entry name" value="Acetyl-coenzyme A synthetase"/>
    <property type="match status" value="1"/>
</dbReference>
<feature type="domain" description="Acetyl-coenzyme A synthetase N-terminal" evidence="8">
    <location>
        <begin position="350"/>
        <end position="413"/>
    </location>
</feature>
<dbReference type="InterPro" id="IPR032387">
    <property type="entry name" value="ACAS_N"/>
</dbReference>
<evidence type="ECO:0000256" key="2">
    <source>
        <dbReference type="ARBA" id="ARBA00013275"/>
    </source>
</evidence>
<dbReference type="EMBL" id="BFEA01000218">
    <property type="protein sequence ID" value="GBG75139.1"/>
    <property type="molecule type" value="Genomic_DNA"/>
</dbReference>
<dbReference type="Gene3D" id="3.30.300.30">
    <property type="match status" value="1"/>
</dbReference>
<dbReference type="PANTHER" id="PTHR24095:SF14">
    <property type="entry name" value="ACETYL-COENZYME A SYNTHETASE 1"/>
    <property type="match status" value="1"/>
</dbReference>
<keyword evidence="10" id="KW-1185">Reference proteome</keyword>
<evidence type="ECO:0000313" key="10">
    <source>
        <dbReference type="Proteomes" id="UP000265515"/>
    </source>
</evidence>
<dbReference type="SUPFAM" id="SSF56801">
    <property type="entry name" value="Acetyl-CoA synthetase-like"/>
    <property type="match status" value="1"/>
</dbReference>
<proteinExistence type="inferred from homology"/>
<evidence type="ECO:0000259" key="8">
    <source>
        <dbReference type="Pfam" id="PF16177"/>
    </source>
</evidence>
<dbReference type="InterPro" id="IPR020845">
    <property type="entry name" value="AMP-binding_CS"/>
</dbReference>
<dbReference type="InterPro" id="IPR000873">
    <property type="entry name" value="AMP-dep_synth/lig_dom"/>
</dbReference>
<dbReference type="OMA" id="HERIQDC"/>
<dbReference type="GO" id="GO:0019427">
    <property type="term" value="P:acetyl-CoA biosynthetic process from acetate"/>
    <property type="evidence" value="ECO:0007669"/>
    <property type="project" value="InterPro"/>
</dbReference>
<protein>
    <recommendedName>
        <fullName evidence="2">acetate--CoA ligase</fullName>
        <ecNumber evidence="2">6.2.1.1</ecNumber>
    </recommendedName>
</protein>
<dbReference type="PANTHER" id="PTHR24095">
    <property type="entry name" value="ACETYL-COENZYME A SYNTHETASE"/>
    <property type="match status" value="1"/>
</dbReference>
<dbReference type="PROSITE" id="PS00455">
    <property type="entry name" value="AMP_BINDING"/>
    <property type="match status" value="1"/>
</dbReference>
<dbReference type="Pfam" id="PF13193">
    <property type="entry name" value="AMP-binding_C"/>
    <property type="match status" value="1"/>
</dbReference>
<dbReference type="Gramene" id="GBG75139">
    <property type="protein sequence ID" value="GBG75139"/>
    <property type="gene ID" value="CBR_g19652"/>
</dbReference>
<dbReference type="EC" id="6.2.1.1" evidence="2"/>
<dbReference type="FunFam" id="3.30.300.30:FF:000004">
    <property type="entry name" value="Acetyl-coenzyme A synthetase"/>
    <property type="match status" value="1"/>
</dbReference>
<dbReference type="GO" id="GO:0005524">
    <property type="term" value="F:ATP binding"/>
    <property type="evidence" value="ECO:0007669"/>
    <property type="project" value="UniProtKB-KW"/>
</dbReference>
<reference evidence="9 10" key="1">
    <citation type="journal article" date="2018" name="Cell">
        <title>The Chara Genome: Secondary Complexity and Implications for Plant Terrestrialization.</title>
        <authorList>
            <person name="Nishiyama T."/>
            <person name="Sakayama H."/>
            <person name="Vries J.D."/>
            <person name="Buschmann H."/>
            <person name="Saint-Marcoux D."/>
            <person name="Ullrich K.K."/>
            <person name="Haas F.B."/>
            <person name="Vanderstraeten L."/>
            <person name="Becker D."/>
            <person name="Lang D."/>
            <person name="Vosolsobe S."/>
            <person name="Rombauts S."/>
            <person name="Wilhelmsson P.K.I."/>
            <person name="Janitza P."/>
            <person name="Kern R."/>
            <person name="Heyl A."/>
            <person name="Rumpler F."/>
            <person name="Villalobos L.I.A.C."/>
            <person name="Clay J.M."/>
            <person name="Skokan R."/>
            <person name="Toyoda A."/>
            <person name="Suzuki Y."/>
            <person name="Kagoshima H."/>
            <person name="Schijlen E."/>
            <person name="Tajeshwar N."/>
            <person name="Catarino B."/>
            <person name="Hetherington A.J."/>
            <person name="Saltykova A."/>
            <person name="Bonnot C."/>
            <person name="Breuninger H."/>
            <person name="Symeonidi A."/>
            <person name="Radhakrishnan G.V."/>
            <person name="Van Nieuwerburgh F."/>
            <person name="Deforce D."/>
            <person name="Chang C."/>
            <person name="Karol K.G."/>
            <person name="Hedrich R."/>
            <person name="Ulvskov P."/>
            <person name="Glockner G."/>
            <person name="Delwiche C.F."/>
            <person name="Petrasek J."/>
            <person name="Van de Peer Y."/>
            <person name="Friml J."/>
            <person name="Beilby M."/>
            <person name="Dolan L."/>
            <person name="Kohara Y."/>
            <person name="Sugano S."/>
            <person name="Fujiyama A."/>
            <person name="Delaux P.-M."/>
            <person name="Quint M."/>
            <person name="TheiBen G."/>
            <person name="Hagemann M."/>
            <person name="Harholt J."/>
            <person name="Dunand C."/>
            <person name="Zachgo S."/>
            <person name="Langdale J."/>
            <person name="Maumus F."/>
            <person name="Straeten D.V.D."/>
            <person name="Gould S.B."/>
            <person name="Rensing S.A."/>
        </authorList>
    </citation>
    <scope>NUCLEOTIDE SEQUENCE [LARGE SCALE GENOMIC DNA]</scope>
    <source>
        <strain evidence="9 10">S276</strain>
    </source>
</reference>
<dbReference type="NCBIfam" id="TIGR02188">
    <property type="entry name" value="Ac_CoA_lig_AcsA"/>
    <property type="match status" value="1"/>
</dbReference>
<dbReference type="AlphaFoldDB" id="A0A388KYL0"/>
<dbReference type="Gene3D" id="3.40.50.12780">
    <property type="entry name" value="N-terminal domain of ligase-like"/>
    <property type="match status" value="1"/>
</dbReference>
<keyword evidence="5" id="KW-0067">ATP-binding</keyword>
<dbReference type="Proteomes" id="UP000265515">
    <property type="component" value="Unassembled WGS sequence"/>
</dbReference>
<dbReference type="CDD" id="cd05966">
    <property type="entry name" value="ACS"/>
    <property type="match status" value="1"/>
</dbReference>
<name>A0A388KYL0_CHABU</name>
<accession>A0A388KYL0</accession>
<feature type="domain" description="AMP-dependent synthetase/ligase" evidence="6">
    <location>
        <begin position="422"/>
        <end position="817"/>
    </location>
</feature>
<dbReference type="InterPro" id="IPR042099">
    <property type="entry name" value="ANL_N_sf"/>
</dbReference>
<evidence type="ECO:0000256" key="5">
    <source>
        <dbReference type="ARBA" id="ARBA00022840"/>
    </source>
</evidence>
<dbReference type="InterPro" id="IPR045851">
    <property type="entry name" value="AMP-bd_C_sf"/>
</dbReference>
<organism evidence="9 10">
    <name type="scientific">Chara braunii</name>
    <name type="common">Braun's stonewort</name>
    <dbReference type="NCBI Taxonomy" id="69332"/>
    <lineage>
        <taxon>Eukaryota</taxon>
        <taxon>Viridiplantae</taxon>
        <taxon>Streptophyta</taxon>
        <taxon>Charophyceae</taxon>
        <taxon>Charales</taxon>
        <taxon>Characeae</taxon>
        <taxon>Chara</taxon>
    </lineage>
</organism>
<dbReference type="Pfam" id="PF16177">
    <property type="entry name" value="ACAS_N"/>
    <property type="match status" value="1"/>
</dbReference>
<evidence type="ECO:0000259" key="6">
    <source>
        <dbReference type="Pfam" id="PF00501"/>
    </source>
</evidence>
<dbReference type="InterPro" id="IPR025110">
    <property type="entry name" value="AMP-bd_C"/>
</dbReference>
<evidence type="ECO:0000259" key="7">
    <source>
        <dbReference type="Pfam" id="PF13193"/>
    </source>
</evidence>
<dbReference type="InterPro" id="IPR011904">
    <property type="entry name" value="Ac_CoA_lig"/>
</dbReference>
<dbReference type="NCBIfam" id="NF001208">
    <property type="entry name" value="PRK00174.1"/>
    <property type="match status" value="1"/>
</dbReference>
<evidence type="ECO:0000313" key="9">
    <source>
        <dbReference type="EMBL" id="GBG75139.1"/>
    </source>
</evidence>
<comment type="similarity">
    <text evidence="1">Belongs to the ATP-dependent AMP-binding enzyme family.</text>
</comment>
<evidence type="ECO:0000256" key="4">
    <source>
        <dbReference type="ARBA" id="ARBA00022741"/>
    </source>
</evidence>
<dbReference type="STRING" id="69332.A0A388KYL0"/>
<evidence type="ECO:0000256" key="1">
    <source>
        <dbReference type="ARBA" id="ARBA00006432"/>
    </source>
</evidence>
<dbReference type="GO" id="GO:0003987">
    <property type="term" value="F:acetate-CoA ligase activity"/>
    <property type="evidence" value="ECO:0007669"/>
    <property type="project" value="UniProtKB-EC"/>
</dbReference>
<feature type="domain" description="AMP-binding enzyme C-terminal" evidence="7">
    <location>
        <begin position="872"/>
        <end position="950"/>
    </location>
</feature>
<comment type="caution">
    <text evidence="9">The sequence shown here is derived from an EMBL/GenBank/DDBJ whole genome shotgun (WGS) entry which is preliminary data.</text>
</comment>
<dbReference type="GO" id="GO:0016208">
    <property type="term" value="F:AMP binding"/>
    <property type="evidence" value="ECO:0007669"/>
    <property type="project" value="InterPro"/>
</dbReference>
<dbReference type="Pfam" id="PF00501">
    <property type="entry name" value="AMP-binding"/>
    <property type="match status" value="1"/>
</dbReference>